<evidence type="ECO:0000313" key="6">
    <source>
        <dbReference type="EMBL" id="WLS47167.1"/>
    </source>
</evidence>
<dbReference type="AlphaFoldDB" id="A0AAJ6HVF6"/>
<keyword evidence="1" id="KW-0436">Ligase</keyword>
<sequence>MRILVLHQNKFDRLGYANAFDHTRHDVTYAGTAGYIDTIPADVRCTRVVLEPDQPVVDQLRPRLLAWPPFDRILTRHELLIAPAAELRAEFGVRGMRPDLARNFRDKVAMKTAVAGRGLRVPRFLPATDLLKVDVEVPWRGRTIVKPRGGSASRGVSLCEDFHQAREFVAREQRGDASFAERYEVEEYVEGGLWQIDGFLFRGEPVAIQASRYVGSCLSFENGGPLGVVQRPHPELEAFAVDCLRALGGDTLTFHLEAITTPQGPVFLEAAARCGGGYTVTAFRRRTGIHLHTLDMATEVADELATEHIHAPETTELHGEFQFPGHVYGGAPITVDVPAELLADPRVLTYQVYPAGKPTPMKGSYRPENLPLSGLITDSDPDVLESWLSDLFAKVTVTPQSGVPAPLVAAQAAS</sequence>
<dbReference type="GO" id="GO:0046872">
    <property type="term" value="F:metal ion binding"/>
    <property type="evidence" value="ECO:0007669"/>
    <property type="project" value="InterPro"/>
</dbReference>
<dbReference type="PROSITE" id="PS50975">
    <property type="entry name" value="ATP_GRASP"/>
    <property type="match status" value="1"/>
</dbReference>
<proteinExistence type="predicted"/>
<accession>A0AAJ6HVF6</accession>
<dbReference type="GO" id="GO:0005524">
    <property type="term" value="F:ATP binding"/>
    <property type="evidence" value="ECO:0007669"/>
    <property type="project" value="UniProtKB-UniRule"/>
</dbReference>
<dbReference type="InterPro" id="IPR052032">
    <property type="entry name" value="ATP-dep_AA_Ligase"/>
</dbReference>
<gene>
    <name evidence="6" type="ORF">Q3V37_07975</name>
</gene>
<evidence type="ECO:0000256" key="4">
    <source>
        <dbReference type="PROSITE-ProRule" id="PRU00409"/>
    </source>
</evidence>
<organism evidence="6 7">
    <name type="scientific">Micromonospora profundi</name>
    <dbReference type="NCBI Taxonomy" id="1420889"/>
    <lineage>
        <taxon>Bacteria</taxon>
        <taxon>Bacillati</taxon>
        <taxon>Actinomycetota</taxon>
        <taxon>Actinomycetes</taxon>
        <taxon>Micromonosporales</taxon>
        <taxon>Micromonosporaceae</taxon>
        <taxon>Micromonospora</taxon>
    </lineage>
</organism>
<evidence type="ECO:0000256" key="3">
    <source>
        <dbReference type="ARBA" id="ARBA00022840"/>
    </source>
</evidence>
<reference evidence="6 7" key="1">
    <citation type="submission" date="2023-07" db="EMBL/GenBank/DDBJ databases">
        <title>Micromonospora profundi TRM 95458 converts glycerol to a new osmotic compound.</title>
        <authorList>
            <person name="Lu D."/>
        </authorList>
    </citation>
    <scope>NUCLEOTIDE SEQUENCE [LARGE SCALE GENOMIC DNA]</scope>
    <source>
        <strain evidence="6 7">TRM95458</strain>
    </source>
</reference>
<keyword evidence="3 4" id="KW-0067">ATP-binding</keyword>
<dbReference type="Proteomes" id="UP001235874">
    <property type="component" value="Chromosome"/>
</dbReference>
<dbReference type="PANTHER" id="PTHR43585:SF2">
    <property type="entry name" value="ATP-GRASP ENZYME FSQD"/>
    <property type="match status" value="1"/>
</dbReference>
<dbReference type="KEGG" id="mprn:Q3V37_07975"/>
<dbReference type="InterPro" id="IPR013815">
    <property type="entry name" value="ATP_grasp_subdomain_1"/>
</dbReference>
<protein>
    <recommendedName>
        <fullName evidence="5">ATP-grasp domain-containing protein</fullName>
    </recommendedName>
</protein>
<evidence type="ECO:0000256" key="1">
    <source>
        <dbReference type="ARBA" id="ARBA00022598"/>
    </source>
</evidence>
<keyword evidence="2 4" id="KW-0547">Nucleotide-binding</keyword>
<dbReference type="EMBL" id="CP130472">
    <property type="protein sequence ID" value="WLS47167.1"/>
    <property type="molecule type" value="Genomic_DNA"/>
</dbReference>
<name>A0AAJ6HVF6_9ACTN</name>
<keyword evidence="7" id="KW-1185">Reference proteome</keyword>
<evidence type="ECO:0000313" key="7">
    <source>
        <dbReference type="Proteomes" id="UP001235874"/>
    </source>
</evidence>
<evidence type="ECO:0000256" key="2">
    <source>
        <dbReference type="ARBA" id="ARBA00022741"/>
    </source>
</evidence>
<dbReference type="PANTHER" id="PTHR43585">
    <property type="entry name" value="FUMIPYRROLE BIOSYNTHESIS PROTEIN C"/>
    <property type="match status" value="1"/>
</dbReference>
<dbReference type="Gene3D" id="3.30.470.20">
    <property type="entry name" value="ATP-grasp fold, B domain"/>
    <property type="match status" value="1"/>
</dbReference>
<evidence type="ECO:0000259" key="5">
    <source>
        <dbReference type="PROSITE" id="PS50975"/>
    </source>
</evidence>
<dbReference type="InterPro" id="IPR011761">
    <property type="entry name" value="ATP-grasp"/>
</dbReference>
<dbReference type="RefSeq" id="WP_053651380.1">
    <property type="nucleotide sequence ID" value="NZ_CP130472.1"/>
</dbReference>
<feature type="domain" description="ATP-grasp" evidence="5">
    <location>
        <begin position="111"/>
        <end position="300"/>
    </location>
</feature>
<dbReference type="GO" id="GO:0016874">
    <property type="term" value="F:ligase activity"/>
    <property type="evidence" value="ECO:0007669"/>
    <property type="project" value="UniProtKB-KW"/>
</dbReference>
<dbReference type="SUPFAM" id="SSF56059">
    <property type="entry name" value="Glutathione synthetase ATP-binding domain-like"/>
    <property type="match status" value="1"/>
</dbReference>
<dbReference type="Gene3D" id="3.30.1490.20">
    <property type="entry name" value="ATP-grasp fold, A domain"/>
    <property type="match status" value="1"/>
</dbReference>
<dbReference type="Gene3D" id="3.40.50.20">
    <property type="match status" value="1"/>
</dbReference>